<dbReference type="Gene3D" id="2.170.270.10">
    <property type="entry name" value="SET domain"/>
    <property type="match status" value="1"/>
</dbReference>
<evidence type="ECO:0000259" key="1">
    <source>
        <dbReference type="PROSITE" id="PS50280"/>
    </source>
</evidence>
<dbReference type="PANTHER" id="PTHR46167">
    <property type="entry name" value="N-LYSINE METHYLTRANSFERASE KMT5A"/>
    <property type="match status" value="1"/>
</dbReference>
<evidence type="ECO:0000313" key="3">
    <source>
        <dbReference type="Proteomes" id="UP000265020"/>
    </source>
</evidence>
<dbReference type="GO" id="GO:0005700">
    <property type="term" value="C:polytene chromosome"/>
    <property type="evidence" value="ECO:0007669"/>
    <property type="project" value="TreeGrafter"/>
</dbReference>
<dbReference type="InterPro" id="IPR001214">
    <property type="entry name" value="SET_dom"/>
</dbReference>
<dbReference type="Ensembl" id="ENSCVAT00000011778.1">
    <property type="protein sequence ID" value="ENSCVAP00000002405.1"/>
    <property type="gene ID" value="ENSCVAG00000003502.1"/>
</dbReference>
<dbReference type="InterPro" id="IPR051760">
    <property type="entry name" value="KMT5A"/>
</dbReference>
<reference evidence="2" key="1">
    <citation type="submission" date="2025-08" db="UniProtKB">
        <authorList>
            <consortium name="Ensembl"/>
        </authorList>
    </citation>
    <scope>IDENTIFICATION</scope>
</reference>
<accession>A0A3Q2FFP9</accession>
<dbReference type="GO" id="GO:0043516">
    <property type="term" value="P:regulation of DNA damage response, signal transduction by p53 class mediator"/>
    <property type="evidence" value="ECO:0007669"/>
    <property type="project" value="TreeGrafter"/>
</dbReference>
<dbReference type="STRING" id="28743.ENSCVAP00000002405"/>
<dbReference type="InterPro" id="IPR046341">
    <property type="entry name" value="SET_dom_sf"/>
</dbReference>
<proteinExistence type="predicted"/>
<dbReference type="PROSITE" id="PS50280">
    <property type="entry name" value="SET"/>
    <property type="match status" value="1"/>
</dbReference>
<dbReference type="PANTHER" id="PTHR46167:SF1">
    <property type="entry name" value="N-LYSINE METHYLTRANSFERASE KMT5A"/>
    <property type="match status" value="1"/>
</dbReference>
<dbReference type="AlphaFoldDB" id="A0A3Q2FFP9"/>
<organism evidence="2 3">
    <name type="scientific">Cyprinodon variegatus</name>
    <name type="common">Sheepshead minnow</name>
    <dbReference type="NCBI Taxonomy" id="28743"/>
    <lineage>
        <taxon>Eukaryota</taxon>
        <taxon>Metazoa</taxon>
        <taxon>Chordata</taxon>
        <taxon>Craniata</taxon>
        <taxon>Vertebrata</taxon>
        <taxon>Euteleostomi</taxon>
        <taxon>Actinopterygii</taxon>
        <taxon>Neopterygii</taxon>
        <taxon>Teleostei</taxon>
        <taxon>Neoteleostei</taxon>
        <taxon>Acanthomorphata</taxon>
        <taxon>Ovalentaria</taxon>
        <taxon>Atherinomorphae</taxon>
        <taxon>Cyprinodontiformes</taxon>
        <taxon>Cyprinodontidae</taxon>
        <taxon>Cyprinodon</taxon>
    </lineage>
</organism>
<dbReference type="OMA" id="FIAIRNI"/>
<dbReference type="GeneTree" id="ENSGT01050000245291"/>
<dbReference type="GO" id="GO:0006357">
    <property type="term" value="P:regulation of transcription by RNA polymerase II"/>
    <property type="evidence" value="ECO:0007669"/>
    <property type="project" value="TreeGrafter"/>
</dbReference>
<dbReference type="GO" id="GO:0005634">
    <property type="term" value="C:nucleus"/>
    <property type="evidence" value="ECO:0007669"/>
    <property type="project" value="TreeGrafter"/>
</dbReference>
<dbReference type="SMART" id="SM00317">
    <property type="entry name" value="SET"/>
    <property type="match status" value="1"/>
</dbReference>
<protein>
    <recommendedName>
        <fullName evidence="1">SET domain-containing protein</fullName>
    </recommendedName>
</protein>
<reference evidence="2" key="2">
    <citation type="submission" date="2025-09" db="UniProtKB">
        <authorList>
            <consortium name="Ensembl"/>
        </authorList>
    </citation>
    <scope>IDENTIFICATION</scope>
</reference>
<name>A0A3Q2FFP9_CYPVA</name>
<dbReference type="GO" id="GO:0042799">
    <property type="term" value="F:histone H4K20 methyltransferase activity"/>
    <property type="evidence" value="ECO:0007669"/>
    <property type="project" value="TreeGrafter"/>
</dbReference>
<sequence length="177" mass="20016">GRGKPAPRGAQKWALFSKRFLSSWTDRRQQKKKGKRRASRLTGGFMIRVFATKDFGRGTIICNYHKSVVDAEEGRRVLKALQPGADCYIYFFKAGEQNLCVSAQKEFCQCHPQKATIGRKINHSSKRFNVKGMVFHMPGEALPVLLIKAMRDIKAGEELLIDYGATQKSYGLSWLDS</sequence>
<dbReference type="Pfam" id="PF00856">
    <property type="entry name" value="SET"/>
    <property type="match status" value="1"/>
</dbReference>
<feature type="domain" description="SET" evidence="1">
    <location>
        <begin position="18"/>
        <end position="164"/>
    </location>
</feature>
<evidence type="ECO:0000313" key="2">
    <source>
        <dbReference type="Ensembl" id="ENSCVAP00000002405.1"/>
    </source>
</evidence>
<dbReference type="SUPFAM" id="SSF82199">
    <property type="entry name" value="SET domain"/>
    <property type="match status" value="1"/>
</dbReference>
<keyword evidence="3" id="KW-1185">Reference proteome</keyword>
<dbReference type="Proteomes" id="UP000265020">
    <property type="component" value="Unassembled WGS sequence"/>
</dbReference>